<proteinExistence type="predicted"/>
<evidence type="ECO:0000313" key="2">
    <source>
        <dbReference type="Proteomes" id="UP000828048"/>
    </source>
</evidence>
<name>A0ACB7XWD8_9ERIC</name>
<sequence length="614" mass="69437">METNGSSVGGGGEGYGSNDVVGMVEGLGTVMRVVVGGMAVEAVAAVMVNTKKGGGRRRRETEFWVLRPSANYQPTAWNSGFIESLNNHNTDEIEKQRAKTLKGEIRAMIGDKDANPLTTLELIDDIQRLGLSSHFEKDIKRALDRIFLSVNGPNVRTEQKSTIHANALCFRLCRQHGYEVSQDLLQIFKDKNGNFMESLCKDTKGLLSLYEASYFSFEGENLMEEAKVFTTKHLKEYTKGETVDNDLVDQINHALEMPLHHRMLRLEARWYIEAYGRRRDANYLLLEMAKLDFNMVQSIHQGELKDMSRWWSDIGLGKKLSFIRDRLMECFFWTVGMVFEPKFSDCRKSLTKLAALVTTIDDVYDVYGSLDELELFTAVVNRWDIKAVETLPDYMKFCFLALYDTTNEMADGILKQKGVNIISYLTRAWADLCTTFLVEAKWRFNGEIPTFKAYLDNGVVSVSGVLILVHTYFLLIETITKEALECIEKKYNPLVECSSLIFRLFNDLATSKAELERGESANAIVCYMHETGLSEQEARKHISSLIDEACKKMNKARIAADSPFEKPFIETTINLAWIAKCTYQNGDGHGAPDNKAKDRVLSVIIEPIASIAKT</sequence>
<keyword evidence="2" id="KW-1185">Reference proteome</keyword>
<dbReference type="EMBL" id="CM037151">
    <property type="protein sequence ID" value="KAH7845059.1"/>
    <property type="molecule type" value="Genomic_DNA"/>
</dbReference>
<dbReference type="Proteomes" id="UP000828048">
    <property type="component" value="Chromosome 1"/>
</dbReference>
<evidence type="ECO:0000313" key="1">
    <source>
        <dbReference type="EMBL" id="KAH7845059.1"/>
    </source>
</evidence>
<reference evidence="1 2" key="1">
    <citation type="journal article" date="2021" name="Hortic Res">
        <title>High-quality reference genome and annotation aids understanding of berry development for evergreen blueberry (Vaccinium darrowii).</title>
        <authorList>
            <person name="Yu J."/>
            <person name="Hulse-Kemp A.M."/>
            <person name="Babiker E."/>
            <person name="Staton M."/>
        </authorList>
    </citation>
    <scope>NUCLEOTIDE SEQUENCE [LARGE SCALE GENOMIC DNA]</scope>
    <source>
        <strain evidence="2">cv. NJ 8807/NJ 8810</strain>
        <tissue evidence="1">Young leaf</tissue>
    </source>
</reference>
<protein>
    <submittedName>
        <fullName evidence="1">Uncharacterized protein</fullName>
    </submittedName>
</protein>
<comment type="caution">
    <text evidence="1">The sequence shown here is derived from an EMBL/GenBank/DDBJ whole genome shotgun (WGS) entry which is preliminary data.</text>
</comment>
<organism evidence="1 2">
    <name type="scientific">Vaccinium darrowii</name>
    <dbReference type="NCBI Taxonomy" id="229202"/>
    <lineage>
        <taxon>Eukaryota</taxon>
        <taxon>Viridiplantae</taxon>
        <taxon>Streptophyta</taxon>
        <taxon>Embryophyta</taxon>
        <taxon>Tracheophyta</taxon>
        <taxon>Spermatophyta</taxon>
        <taxon>Magnoliopsida</taxon>
        <taxon>eudicotyledons</taxon>
        <taxon>Gunneridae</taxon>
        <taxon>Pentapetalae</taxon>
        <taxon>asterids</taxon>
        <taxon>Ericales</taxon>
        <taxon>Ericaceae</taxon>
        <taxon>Vaccinioideae</taxon>
        <taxon>Vaccinieae</taxon>
        <taxon>Vaccinium</taxon>
    </lineage>
</organism>
<accession>A0ACB7XWD8</accession>
<gene>
    <name evidence="1" type="ORF">Vadar_034741</name>
</gene>